<keyword evidence="1" id="KW-0812">Transmembrane</keyword>
<keyword evidence="4" id="KW-1185">Reference proteome</keyword>
<reference evidence="3 4" key="1">
    <citation type="journal article" date="2003" name="Int. J. Syst. Evol. Microbiol.">
        <title>Virgibacillus carmonensis sp. nov., Virgibacillus necropolis sp. nov. and Virgibacillus picturae sp. nov., three novel species isolated from deteriorated mural paintings, transfer of the species of the genus salibacillus to Virgibacillus, as Virgibacillus marismortui comb. nov. and Virgibacillus salexigens comb. nov., and emended description of the genus Virgibacillus.</title>
        <authorList>
            <person name="Heyrman J."/>
            <person name="Logan N.A."/>
            <person name="Busse H.J."/>
            <person name="Balcaen A."/>
            <person name="Lebbe L."/>
            <person name="Rodriguez-Diaz M."/>
            <person name="Swings J."/>
            <person name="De Vos P."/>
        </authorList>
    </citation>
    <scope>NUCLEOTIDE SEQUENCE [LARGE SCALE GENOMIC DNA]</scope>
    <source>
        <strain evidence="3 4">LMG 19488</strain>
    </source>
</reference>
<evidence type="ECO:0000313" key="3">
    <source>
        <dbReference type="EMBL" id="ASN05976.1"/>
    </source>
</evidence>
<accession>A0A221ME76</accession>
<dbReference type="PANTHER" id="PTHR31302">
    <property type="entry name" value="TRANSMEMBRANE PROTEIN WITH METALLOPHOSPHOESTERASE DOMAIN-RELATED"/>
    <property type="match status" value="1"/>
</dbReference>
<feature type="domain" description="Calcineurin-like phosphoesterase" evidence="2">
    <location>
        <begin position="49"/>
        <end position="246"/>
    </location>
</feature>
<dbReference type="SUPFAM" id="SSF56300">
    <property type="entry name" value="Metallo-dependent phosphatases"/>
    <property type="match status" value="1"/>
</dbReference>
<dbReference type="KEGG" id="vne:CFK40_13595"/>
<dbReference type="InterPro" id="IPR004843">
    <property type="entry name" value="Calcineurin-like_PHP"/>
</dbReference>
<dbReference type="AlphaFoldDB" id="A0A221ME76"/>
<dbReference type="Pfam" id="PF00149">
    <property type="entry name" value="Metallophos"/>
    <property type="match status" value="1"/>
</dbReference>
<name>A0A221ME76_9BACI</name>
<dbReference type="InterPro" id="IPR029052">
    <property type="entry name" value="Metallo-depent_PP-like"/>
</dbReference>
<dbReference type="Gene3D" id="3.60.21.10">
    <property type="match status" value="1"/>
</dbReference>
<dbReference type="InterPro" id="IPR051158">
    <property type="entry name" value="Metallophosphoesterase_sf"/>
</dbReference>
<keyword evidence="1" id="KW-1133">Transmembrane helix</keyword>
<sequence length="322" mass="36147">MKKIGGKVLVVFLVVLVVLAIYTFWDNNRITVVKQDIAIDDLPEQLDGFKILQISDLHEKVFGKNQKKLINAINSIEYDAIVFTGDMMDGVSSTNYKPFYTVLEGIKGKEHAWYVPGNADPESYQVNQTINKSEFVQGMEKRGVTFLESYETVSMDGATLSFVNFELSIGNVGIPNGIPKPSYASNKKYLTYQQGLLEELNKAADLDVLIALNHYPVVDSRIDHIEDATDLKLRDYDLLITGHYHGGQIRLPFIGALFVPEAWYGNGGFFPPQDRVKGLWEYKGLKQYVSTGLGSSDAISFLKFRLFNSPQINILTLKQENG</sequence>
<proteinExistence type="predicted"/>
<dbReference type="Proteomes" id="UP000204391">
    <property type="component" value="Chromosome"/>
</dbReference>
<evidence type="ECO:0000256" key="1">
    <source>
        <dbReference type="SAM" id="Phobius"/>
    </source>
</evidence>
<dbReference type="EMBL" id="CP022437">
    <property type="protein sequence ID" value="ASN05976.1"/>
    <property type="molecule type" value="Genomic_DNA"/>
</dbReference>
<dbReference type="GO" id="GO:0016787">
    <property type="term" value="F:hydrolase activity"/>
    <property type="evidence" value="ECO:0007669"/>
    <property type="project" value="InterPro"/>
</dbReference>
<dbReference type="PANTHER" id="PTHR31302:SF0">
    <property type="entry name" value="TRANSMEMBRANE PROTEIN WITH METALLOPHOSPHOESTERASE DOMAIN"/>
    <property type="match status" value="1"/>
</dbReference>
<gene>
    <name evidence="3" type="ORF">CFK40_13595</name>
</gene>
<keyword evidence="1" id="KW-0472">Membrane</keyword>
<organism evidence="3 4">
    <name type="scientific">Virgibacillus necropolis</name>
    <dbReference type="NCBI Taxonomy" id="163877"/>
    <lineage>
        <taxon>Bacteria</taxon>
        <taxon>Bacillati</taxon>
        <taxon>Bacillota</taxon>
        <taxon>Bacilli</taxon>
        <taxon>Bacillales</taxon>
        <taxon>Bacillaceae</taxon>
        <taxon>Virgibacillus</taxon>
    </lineage>
</organism>
<feature type="transmembrane region" description="Helical" evidence="1">
    <location>
        <begin position="7"/>
        <end position="25"/>
    </location>
</feature>
<evidence type="ECO:0000313" key="4">
    <source>
        <dbReference type="Proteomes" id="UP000204391"/>
    </source>
</evidence>
<evidence type="ECO:0000259" key="2">
    <source>
        <dbReference type="Pfam" id="PF00149"/>
    </source>
</evidence>
<protein>
    <recommendedName>
        <fullName evidence="2">Calcineurin-like phosphoesterase domain-containing protein</fullName>
    </recommendedName>
</protein>